<dbReference type="RefSeq" id="WP_208077986.1">
    <property type="nucleotide sequence ID" value="NZ_CP071869.1"/>
</dbReference>
<accession>A0A975CLQ3</accession>
<proteinExistence type="predicted"/>
<dbReference type="KEGG" id="pcea:J3359_15805"/>
<dbReference type="Proteomes" id="UP000663920">
    <property type="component" value="Chromosome"/>
</dbReference>
<keyword evidence="2" id="KW-1185">Reference proteome</keyword>
<evidence type="ECO:0000313" key="1">
    <source>
        <dbReference type="EMBL" id="QTE22251.1"/>
    </source>
</evidence>
<organism evidence="1 2">
    <name type="scientific">Polaribacter cellanae</name>
    <dbReference type="NCBI Taxonomy" id="2818493"/>
    <lineage>
        <taxon>Bacteria</taxon>
        <taxon>Pseudomonadati</taxon>
        <taxon>Bacteroidota</taxon>
        <taxon>Flavobacteriia</taxon>
        <taxon>Flavobacteriales</taxon>
        <taxon>Flavobacteriaceae</taxon>
    </lineage>
</organism>
<dbReference type="EMBL" id="CP071869">
    <property type="protein sequence ID" value="QTE22251.1"/>
    <property type="molecule type" value="Genomic_DNA"/>
</dbReference>
<evidence type="ECO:0000313" key="2">
    <source>
        <dbReference type="Proteomes" id="UP000663920"/>
    </source>
</evidence>
<protein>
    <submittedName>
        <fullName evidence="1">Nucleotidyltransferase family protein</fullName>
    </submittedName>
</protein>
<sequence length="370" mass="43529">MNHKETLFFVAKCLTISLEEKNKQEVEQQLKTQTVDWDAVVRISTAHYVFPALYCNLKRANFLSYLPKELVEYMQHITELNRERNQQIIEQAKEINELLLSHNITPIFLKGTGNLLENLYEDVAERMVGDIDFIFSKENYPKAIKVLTENNYSKVVKINYIFPNFKHYPRLQKENKIAAVEIHKELLIEKYAKEFNYRLIAKDAQKINGVTVMSFSNQLALSIIAKQINDAGFHYKNIALRNAYDLFLLSKKTVAKEAFKKFDTLQNPLNCFLAICYVTFNNINSLAYTKTVETEKYVAVYNNYLLNESKRNSVYKRKSTELFIKNRMSIIYKSLFDKEHRQWLLKRITDKNWQQEKLIQLGIKKSKPSS</sequence>
<dbReference type="Pfam" id="PF14907">
    <property type="entry name" value="NTP_transf_5"/>
    <property type="match status" value="1"/>
</dbReference>
<gene>
    <name evidence="1" type="ORF">J3359_15805</name>
</gene>
<name>A0A975CLQ3_9FLAO</name>
<dbReference type="InterPro" id="IPR039498">
    <property type="entry name" value="NTP_transf_5"/>
</dbReference>
<reference evidence="1 2" key="1">
    <citation type="submission" date="2021-03" db="EMBL/GenBank/DDBJ databases">
        <title>Complete genome of Polaribacter_sp.SM13.</title>
        <authorList>
            <person name="Jeong S.W."/>
            <person name="Bae J.W."/>
        </authorList>
    </citation>
    <scope>NUCLEOTIDE SEQUENCE [LARGE SCALE GENOMIC DNA]</scope>
    <source>
        <strain evidence="1 2">SM13</strain>
    </source>
</reference>
<dbReference type="AlphaFoldDB" id="A0A975CLQ3"/>